<evidence type="ECO:0000313" key="3">
    <source>
        <dbReference type="Proteomes" id="UP000008392"/>
    </source>
</evidence>
<reference evidence="2 3" key="4">
    <citation type="journal article" date="2010" name="Environ. Microbiol.">
        <title>The bacterial genus Collimonas: mycophagy, weathering and other adaptive solutions to life in oligotrophic soil environments.</title>
        <authorList>
            <person name="Leveau J.H."/>
            <person name="Uroz S."/>
            <person name="de Boer W."/>
        </authorList>
    </citation>
    <scope>NUCLEOTIDE SEQUENCE [LARGE SCALE GENOMIC DNA]</scope>
    <source>
        <strain evidence="2 3">Ter331</strain>
    </source>
</reference>
<feature type="chain" id="PRO_5003396582" evidence="1">
    <location>
        <begin position="20"/>
        <end position="112"/>
    </location>
</feature>
<feature type="signal peptide" evidence="1">
    <location>
        <begin position="1"/>
        <end position="19"/>
    </location>
</feature>
<evidence type="ECO:0000256" key="1">
    <source>
        <dbReference type="SAM" id="SignalP"/>
    </source>
</evidence>
<sequence length="112" mass="11624">MPQCSRTACVMLISLQCHAAALHGIDPVLCSAHTGIAHFNRAPYGAHLARFEIEACFSSRRIKMAGAIAGLDTGAQIAEIEAAAAAENAINLANTLAKVHTMGLKAAKDIVG</sequence>
<organism evidence="2 3">
    <name type="scientific">Collimonas fungivorans (strain Ter331)</name>
    <dbReference type="NCBI Taxonomy" id="1005048"/>
    <lineage>
        <taxon>Bacteria</taxon>
        <taxon>Pseudomonadati</taxon>
        <taxon>Pseudomonadota</taxon>
        <taxon>Betaproteobacteria</taxon>
        <taxon>Burkholderiales</taxon>
        <taxon>Oxalobacteraceae</taxon>
        <taxon>Collimonas</taxon>
    </lineage>
</organism>
<reference evidence="2 3" key="1">
    <citation type="journal article" date="2004" name="Environ. Microbiol.">
        <title>Phylogeny-function analysis of (meta)genomic libraries: screening for expression of ribosomal RNA genes by large-insert library fluorescent in situ hybridization (LIL-FISH).</title>
        <authorList>
            <person name="Leveau J.H."/>
            <person name="Gerards S."/>
            <person name="de Boer W."/>
            <person name="van Veen J.A."/>
        </authorList>
    </citation>
    <scope>NUCLEOTIDE SEQUENCE [LARGE SCALE GENOMIC DNA]</scope>
    <source>
        <strain evidence="2 3">Ter331</strain>
    </source>
</reference>
<dbReference type="KEGG" id="cfu:CFU_4350"/>
<reference evidence="3" key="6">
    <citation type="submission" date="2011-05" db="EMBL/GenBank/DDBJ databases">
        <title>Complete sequence of Collimonas fungivorans Ter331.</title>
        <authorList>
            <person name="Leveau J.H."/>
        </authorList>
    </citation>
    <scope>NUCLEOTIDE SEQUENCE [LARGE SCALE GENOMIC DNA]</scope>
    <source>
        <strain evidence="3">Ter331</strain>
    </source>
</reference>
<name>G0AEG3_COLFT</name>
<keyword evidence="3" id="KW-1185">Reference proteome</keyword>
<accession>G0AEG3</accession>
<dbReference type="AlphaFoldDB" id="G0AEG3"/>
<reference evidence="2 3" key="2">
    <citation type="journal article" date="2006" name="J. Microbiol. Methods">
        <title>Genomic flank-sequencing of plasposon insertion sites for rapid identification of functional genes.</title>
        <authorList>
            <person name="Leveau J.H."/>
            <person name="Gerards S."/>
            <person name="Fritsche K."/>
            <person name="Zondag G."/>
            <person name="van Veen J.A."/>
        </authorList>
    </citation>
    <scope>NUCLEOTIDE SEQUENCE [LARGE SCALE GENOMIC DNA]</scope>
    <source>
        <strain evidence="2 3">Ter331</strain>
    </source>
</reference>
<protein>
    <submittedName>
        <fullName evidence="2">Uncharacterized protein</fullName>
    </submittedName>
</protein>
<dbReference type="EMBL" id="CP002745">
    <property type="protein sequence ID" value="AEK64171.1"/>
    <property type="molecule type" value="Genomic_DNA"/>
</dbReference>
<proteinExistence type="predicted"/>
<dbReference type="STRING" id="1005048.CFU_4350"/>
<evidence type="ECO:0000313" key="2">
    <source>
        <dbReference type="EMBL" id="AEK64171.1"/>
    </source>
</evidence>
<dbReference type="Proteomes" id="UP000008392">
    <property type="component" value="Chromosome"/>
</dbReference>
<reference evidence="2 3" key="3">
    <citation type="journal article" date="2008" name="FEMS Microbiol. Ecol.">
        <title>Identification and characterization of genes underlying chitinolysis in Collimonas fungivorans Ter331.</title>
        <authorList>
            <person name="Fritsche K."/>
            <person name="de Boer W."/>
            <person name="Gerards S."/>
            <person name="van den Berg M."/>
            <person name="van Veen J.A."/>
            <person name="Leveau J.H."/>
        </authorList>
    </citation>
    <scope>NUCLEOTIDE SEQUENCE [LARGE SCALE GENOMIC DNA]</scope>
    <source>
        <strain evidence="2 3">Ter331</strain>
    </source>
</reference>
<dbReference type="HOGENOM" id="CLU_2141617_0_0_4"/>
<reference evidence="2 3" key="5">
    <citation type="journal article" date="2011" name="ISME J.">
        <title>Dual transcriptional profiling of a bacterial/fungal confrontation: Collimonas fungivorans versus Aspergillus niger.</title>
        <authorList>
            <person name="Mela F."/>
            <person name="Fritsche K."/>
            <person name="de Boer W."/>
            <person name="van Veen J.A."/>
            <person name="de Graaff L.H."/>
            <person name="van den Berg M."/>
            <person name="Leveau J.H."/>
        </authorList>
    </citation>
    <scope>NUCLEOTIDE SEQUENCE [LARGE SCALE GENOMIC DNA]</scope>
    <source>
        <strain evidence="2 3">Ter331</strain>
    </source>
</reference>
<keyword evidence="1" id="KW-0732">Signal</keyword>
<gene>
    <name evidence="2" type="ordered locus">CFU_4350</name>
</gene>